<name>A0A319DPD0_9EURO</name>
<dbReference type="STRING" id="1448320.A0A319DPD0"/>
<dbReference type="AlphaFoldDB" id="A0A319DPD0"/>
<dbReference type="OrthoDB" id="4158189at2759"/>
<evidence type="ECO:0000313" key="1">
    <source>
        <dbReference type="EMBL" id="PYH99426.1"/>
    </source>
</evidence>
<reference evidence="1 2" key="1">
    <citation type="submission" date="2018-02" db="EMBL/GenBank/DDBJ databases">
        <title>The genomes of Aspergillus section Nigri reveals drivers in fungal speciation.</title>
        <authorList>
            <consortium name="DOE Joint Genome Institute"/>
            <person name="Vesth T.C."/>
            <person name="Nybo J."/>
            <person name="Theobald S."/>
            <person name="Brandl J."/>
            <person name="Frisvad J.C."/>
            <person name="Nielsen K.F."/>
            <person name="Lyhne E.K."/>
            <person name="Kogle M.E."/>
            <person name="Kuo A."/>
            <person name="Riley R."/>
            <person name="Clum A."/>
            <person name="Nolan M."/>
            <person name="Lipzen A."/>
            <person name="Salamov A."/>
            <person name="Henrissat B."/>
            <person name="Wiebenga A."/>
            <person name="De vries R.P."/>
            <person name="Grigoriev I.V."/>
            <person name="Mortensen U.H."/>
            <person name="Andersen M.R."/>
            <person name="Baker S.E."/>
        </authorList>
    </citation>
    <scope>NUCLEOTIDE SEQUENCE [LARGE SCALE GENOMIC DNA]</scope>
    <source>
        <strain evidence="1 2">CBS 707.79</strain>
    </source>
</reference>
<evidence type="ECO:0000313" key="2">
    <source>
        <dbReference type="Proteomes" id="UP000247810"/>
    </source>
</evidence>
<protein>
    <submittedName>
        <fullName evidence="1">Uncharacterized protein</fullName>
    </submittedName>
</protein>
<accession>A0A319DPD0</accession>
<gene>
    <name evidence="1" type="ORF">BO71DRAFT_369019</name>
</gene>
<dbReference type="EMBL" id="KZ825802">
    <property type="protein sequence ID" value="PYH99426.1"/>
    <property type="molecule type" value="Genomic_DNA"/>
</dbReference>
<dbReference type="Proteomes" id="UP000247810">
    <property type="component" value="Unassembled WGS sequence"/>
</dbReference>
<keyword evidence="2" id="KW-1185">Reference proteome</keyword>
<dbReference type="VEuPathDB" id="FungiDB:BO71DRAFT_369019"/>
<proteinExistence type="predicted"/>
<sequence length="142" mass="15228">MCGPSRPSTGNLIAIIFPSPSPSSSCANTSYRLSFQDTSPTNTTKATFRITDPNTLNAFRASQAVEVRIERYGDLTTQTSVPPLHHFRVPFSAPGSGEIEVLFPERLELGISERGIVGRQVSVVLAGVDVDVCMGRGVVGFD</sequence>
<organism evidence="1 2">
    <name type="scientific">Aspergillus ellipticus CBS 707.79</name>
    <dbReference type="NCBI Taxonomy" id="1448320"/>
    <lineage>
        <taxon>Eukaryota</taxon>
        <taxon>Fungi</taxon>
        <taxon>Dikarya</taxon>
        <taxon>Ascomycota</taxon>
        <taxon>Pezizomycotina</taxon>
        <taxon>Eurotiomycetes</taxon>
        <taxon>Eurotiomycetidae</taxon>
        <taxon>Eurotiales</taxon>
        <taxon>Aspergillaceae</taxon>
        <taxon>Aspergillus</taxon>
        <taxon>Aspergillus subgen. Circumdati</taxon>
    </lineage>
</organism>